<evidence type="ECO:0000313" key="4">
    <source>
        <dbReference type="Proteomes" id="UP000186594"/>
    </source>
</evidence>
<dbReference type="Pfam" id="PF13638">
    <property type="entry name" value="PIN_4"/>
    <property type="match status" value="1"/>
</dbReference>
<organism evidence="3 4">
    <name type="scientific">Neolecta irregularis (strain DAH-3)</name>
    <dbReference type="NCBI Taxonomy" id="1198029"/>
    <lineage>
        <taxon>Eukaryota</taxon>
        <taxon>Fungi</taxon>
        <taxon>Dikarya</taxon>
        <taxon>Ascomycota</taxon>
        <taxon>Taphrinomycotina</taxon>
        <taxon>Neolectales</taxon>
        <taxon>Neolectaceae</taxon>
        <taxon>Neolecta</taxon>
    </lineage>
</organism>
<feature type="domain" description="PIN" evidence="2">
    <location>
        <begin position="52"/>
        <end position="223"/>
    </location>
</feature>
<dbReference type="AlphaFoldDB" id="A0A1U7LR87"/>
<feature type="region of interest" description="Disordered" evidence="1">
    <location>
        <begin position="267"/>
        <end position="286"/>
    </location>
</feature>
<dbReference type="OrthoDB" id="69928at2759"/>
<dbReference type="OMA" id="IRYLERC"/>
<reference evidence="3 4" key="1">
    <citation type="submission" date="2016-04" db="EMBL/GenBank/DDBJ databases">
        <title>Evolutionary innovation and constraint leading to complex multicellularity in the Ascomycota.</title>
        <authorList>
            <person name="Cisse O."/>
            <person name="Nguyen A."/>
            <person name="Hewitt D.A."/>
            <person name="Jedd G."/>
            <person name="Stajich J.E."/>
        </authorList>
    </citation>
    <scope>NUCLEOTIDE SEQUENCE [LARGE SCALE GENOMIC DNA]</scope>
    <source>
        <strain evidence="3 4">DAH-3</strain>
    </source>
</reference>
<dbReference type="EMBL" id="LXFE01000515">
    <property type="protein sequence ID" value="OLL25031.1"/>
    <property type="molecule type" value="Genomic_DNA"/>
</dbReference>
<dbReference type="Proteomes" id="UP000186594">
    <property type="component" value="Unassembled WGS sequence"/>
</dbReference>
<accession>A0A1U7LR87</accession>
<keyword evidence="4" id="KW-1185">Reference proteome</keyword>
<name>A0A1U7LR87_NEOID</name>
<gene>
    <name evidence="3" type="ORF">NEOLI_000137</name>
</gene>
<evidence type="ECO:0000256" key="1">
    <source>
        <dbReference type="SAM" id="MobiDB-lite"/>
    </source>
</evidence>
<protein>
    <recommendedName>
        <fullName evidence="2">PIN domain-containing protein</fullName>
    </recommendedName>
</protein>
<evidence type="ECO:0000313" key="3">
    <source>
        <dbReference type="EMBL" id="OLL25031.1"/>
    </source>
</evidence>
<dbReference type="InterPro" id="IPR002716">
    <property type="entry name" value="PIN_dom"/>
</dbReference>
<comment type="caution">
    <text evidence="3">The sequence shown here is derived from an EMBL/GenBank/DDBJ whole genome shotgun (WGS) entry which is preliminary data.</text>
</comment>
<evidence type="ECO:0000259" key="2">
    <source>
        <dbReference type="Pfam" id="PF13638"/>
    </source>
</evidence>
<proteinExistence type="predicted"/>
<dbReference type="Gene3D" id="3.40.50.1010">
    <property type="entry name" value="5'-nuclease"/>
    <property type="match status" value="1"/>
</dbReference>
<sequence>MPDASSQEKALRHAKLYEALATARLNYEVSELESRVAGQNQSVPRSTQSIKCVIDAAVLTEALDIVKGWNVESIVPLEALSHLDRLKKGGEHVNIKAREAIRFLERCQTRKTKRESGIRIQSEKEKLSSWTVCEKFFQKSTSIISRSPLKSSSVCSNHKQTITEGSQESENDVPIFEFQNTPRYIRGSLGLFLFLQEHTNRSETTKLITNDRVLSEWALKFSITTLTPSDMDAILAQQASKKRNQRKGTSKSPVVVPVNVVSRNGNTGFCRGPSRGRGAGTLWTET</sequence>